<reference evidence="1" key="1">
    <citation type="submission" date="2022-01" db="EMBL/GenBank/DDBJ databases">
        <authorList>
            <person name="Criscuolo A."/>
        </authorList>
    </citation>
    <scope>NUCLEOTIDE SEQUENCE</scope>
    <source>
        <strain evidence="1">CIP111893</strain>
    </source>
</reference>
<evidence type="ECO:0000313" key="2">
    <source>
        <dbReference type="Proteomes" id="UP000838686"/>
    </source>
</evidence>
<comment type="caution">
    <text evidence="1">The sequence shown here is derived from an EMBL/GenBank/DDBJ whole genome shotgun (WGS) entry which is preliminary data.</text>
</comment>
<keyword evidence="2" id="KW-1185">Reference proteome</keyword>
<name>A0ABM9C1N8_9BACL</name>
<proteinExistence type="predicted"/>
<dbReference type="Proteomes" id="UP000838686">
    <property type="component" value="Unassembled WGS sequence"/>
</dbReference>
<sequence>MPYEGLCGAETLSVQNPLTAAGMRGNCPCKREKSSYNASERVKVAKMEALSVQNPLTAAGMRGNRRVSVKNRLTVRTSA</sequence>
<evidence type="ECO:0000313" key="1">
    <source>
        <dbReference type="EMBL" id="CAH1200409.1"/>
    </source>
</evidence>
<organism evidence="1 2">
    <name type="scientific">Paenibacillus plantiphilus</name>
    <dbReference type="NCBI Taxonomy" id="2905650"/>
    <lineage>
        <taxon>Bacteria</taxon>
        <taxon>Bacillati</taxon>
        <taxon>Bacillota</taxon>
        <taxon>Bacilli</taxon>
        <taxon>Bacillales</taxon>
        <taxon>Paenibacillaceae</taxon>
        <taxon>Paenibacillus</taxon>
    </lineage>
</organism>
<dbReference type="EMBL" id="CAKMMF010000006">
    <property type="protein sequence ID" value="CAH1200409.1"/>
    <property type="molecule type" value="Genomic_DNA"/>
</dbReference>
<protein>
    <submittedName>
        <fullName evidence="1">Uncharacterized protein</fullName>
    </submittedName>
</protein>
<accession>A0ABM9C1N8</accession>
<gene>
    <name evidence="1" type="ORF">PAECIP111893_01364</name>
</gene>